<organism evidence="2 3">
    <name type="scientific">Candidatus Pantoea communis</name>
    <dbReference type="NCBI Taxonomy" id="2608354"/>
    <lineage>
        <taxon>Bacteria</taxon>
        <taxon>Pseudomonadati</taxon>
        <taxon>Pseudomonadota</taxon>
        <taxon>Gammaproteobacteria</taxon>
        <taxon>Enterobacterales</taxon>
        <taxon>Erwiniaceae</taxon>
        <taxon>Pantoea</taxon>
    </lineage>
</organism>
<dbReference type="RefSeq" id="WP_166936244.1">
    <property type="nucleotide sequence ID" value="NZ_VWXC01000025.1"/>
</dbReference>
<evidence type="ECO:0000313" key="2">
    <source>
        <dbReference type="EMBL" id="NIG21717.1"/>
    </source>
</evidence>
<evidence type="ECO:0000259" key="1">
    <source>
        <dbReference type="Pfam" id="PF25319"/>
    </source>
</evidence>
<gene>
    <name evidence="2" type="ORF">F3J37_23905</name>
</gene>
<comment type="caution">
    <text evidence="2">The sequence shown here is derived from an EMBL/GenBank/DDBJ whole genome shotgun (WGS) entry which is preliminary data.</text>
</comment>
<proteinExistence type="predicted"/>
<protein>
    <recommendedName>
        <fullName evidence="1">DNA utilization protein HofO C-terminal domain-containing protein</fullName>
    </recommendedName>
</protein>
<name>A0ABX0RW23_9GAMM</name>
<reference evidence="2 3" key="1">
    <citation type="journal article" date="2019" name="bioRxiv">
        <title>Bacteria contribute to plant secondary compound degradation in a generalist herbivore system.</title>
        <authorList>
            <person name="Francoeur C.B."/>
            <person name="Khadempour L."/>
            <person name="Moreira-Soto R.D."/>
            <person name="Gotting K."/>
            <person name="Book A.J."/>
            <person name="Pinto-Tomas A.A."/>
            <person name="Keefover-Ring K."/>
            <person name="Currie C.R."/>
        </authorList>
    </citation>
    <scope>NUCLEOTIDE SEQUENCE [LARGE SCALE GENOMIC DNA]</scope>
    <source>
        <strain evidence="2">Al-1710</strain>
    </source>
</reference>
<accession>A0ABX0RW23</accession>
<dbReference type="Pfam" id="PF25319">
    <property type="entry name" value="HofO"/>
    <property type="match status" value="1"/>
</dbReference>
<dbReference type="EMBL" id="VWXC01000025">
    <property type="protein sequence ID" value="NIG21717.1"/>
    <property type="molecule type" value="Genomic_DNA"/>
</dbReference>
<dbReference type="Proteomes" id="UP001515780">
    <property type="component" value="Unassembled WGS sequence"/>
</dbReference>
<keyword evidence="3" id="KW-1185">Reference proteome</keyword>
<dbReference type="InterPro" id="IPR057522">
    <property type="entry name" value="HofO_C"/>
</dbReference>
<feature type="domain" description="DNA utilization protein HofO C-terminal" evidence="1">
    <location>
        <begin position="93"/>
        <end position="161"/>
    </location>
</feature>
<evidence type="ECO:0000313" key="3">
    <source>
        <dbReference type="Proteomes" id="UP001515780"/>
    </source>
</evidence>
<sequence>MNDALQRWLALALMWRIACLLGMSLLLMLMAWWILLRPQQQVHAAQFRQQAVMSQQVMQRQQLLAARPAINVLEQEIARLQQPMSGVTEQVTLEALITARGDQLESWLPDNQPQQLQLRLGWTQFVPLFSELSLTRLPVPQRFELKEEQGALNTQLWLEDGDAP</sequence>